<evidence type="ECO:0000313" key="5">
    <source>
        <dbReference type="Proteomes" id="UP001152803"/>
    </source>
</evidence>
<feature type="compositionally biased region" description="Low complexity" evidence="1">
    <location>
        <begin position="192"/>
        <end position="212"/>
    </location>
</feature>
<dbReference type="AlphaFoldDB" id="A0A9Q1DM57"/>
<dbReference type="PROSITE" id="PS50003">
    <property type="entry name" value="PH_DOMAIN"/>
    <property type="match status" value="1"/>
</dbReference>
<evidence type="ECO:0000256" key="2">
    <source>
        <dbReference type="SAM" id="SignalP"/>
    </source>
</evidence>
<dbReference type="PANTHER" id="PTHR12844:SF42">
    <property type="entry name" value="CONNECTOR ENHANCER OF KSR PROTEIN CNK"/>
    <property type="match status" value="1"/>
</dbReference>
<sequence>MRSLKSWIMAAFPALLAHPMAASDYHSVSFFQKPRRKPRGNVRMSRRRISVKDLGQVDCQGWLYRKKEGKAFLGNKWKKYWFLLKKTSLYWYTGQLAEKAEGYINLADFTIDQAVECKRKHAMKACRPQIATFYFAAESSSEMNRWLNKLKLLPTQTEPVERSSGECYSEASDNEEAELTDANSSSNPEQASTSVSLPPTSSSPSPNKTSDPGPSPASVTTSQSSLTNHSQSWLEISINSSPGSVAAVGCSSHDVSALPLQADSETCSEEGSQNPSSSQASPLIVLGRNHHQDEVALSSSEHQDATSDEMEQLYIHLKQASLSPIGEHKPSTKKDFRSSFIKRCKNHSINEKLHLVRTLNSTLKAKEADLLTIDQLLADPSLSAVRYRQWKEANMLLLQEICHGQGPWSRDQPTPAAHTILYTETSV</sequence>
<dbReference type="InterPro" id="IPR011993">
    <property type="entry name" value="PH-like_dom_sf"/>
</dbReference>
<evidence type="ECO:0000256" key="1">
    <source>
        <dbReference type="SAM" id="MobiDB-lite"/>
    </source>
</evidence>
<feature type="domain" description="PH" evidence="3">
    <location>
        <begin position="56"/>
        <end position="155"/>
    </location>
</feature>
<dbReference type="Proteomes" id="UP001152803">
    <property type="component" value="Unassembled WGS sequence"/>
</dbReference>
<name>A0A9Q1DM57_CONCO</name>
<dbReference type="InterPro" id="IPR001849">
    <property type="entry name" value="PH_domain"/>
</dbReference>
<protein>
    <recommendedName>
        <fullName evidence="3">PH domain-containing protein</fullName>
    </recommendedName>
</protein>
<feature type="chain" id="PRO_5040228269" description="PH domain-containing protein" evidence="2">
    <location>
        <begin position="23"/>
        <end position="427"/>
    </location>
</feature>
<dbReference type="SUPFAM" id="SSF50729">
    <property type="entry name" value="PH domain-like"/>
    <property type="match status" value="1"/>
</dbReference>
<dbReference type="Pfam" id="PF00169">
    <property type="entry name" value="PH"/>
    <property type="match status" value="1"/>
</dbReference>
<dbReference type="SMART" id="SM00233">
    <property type="entry name" value="PH"/>
    <property type="match status" value="1"/>
</dbReference>
<gene>
    <name evidence="4" type="ORF">COCON_G00096290</name>
</gene>
<dbReference type="PANTHER" id="PTHR12844">
    <property type="entry name" value="CONNECTOR ENCHANCER OF KINASE SUPPRESSOR OF RAS"/>
    <property type="match status" value="1"/>
</dbReference>
<feature type="region of interest" description="Disordered" evidence="1">
    <location>
        <begin position="157"/>
        <end position="226"/>
    </location>
</feature>
<reference evidence="4" key="1">
    <citation type="journal article" date="2023" name="Science">
        <title>Genome structures resolve the early diversification of teleost fishes.</title>
        <authorList>
            <person name="Parey E."/>
            <person name="Louis A."/>
            <person name="Montfort J."/>
            <person name="Bouchez O."/>
            <person name="Roques C."/>
            <person name="Iampietro C."/>
            <person name="Lluch J."/>
            <person name="Castinel A."/>
            <person name="Donnadieu C."/>
            <person name="Desvignes T."/>
            <person name="Floi Bucao C."/>
            <person name="Jouanno E."/>
            <person name="Wen M."/>
            <person name="Mejri S."/>
            <person name="Dirks R."/>
            <person name="Jansen H."/>
            <person name="Henkel C."/>
            <person name="Chen W.J."/>
            <person name="Zahm M."/>
            <person name="Cabau C."/>
            <person name="Klopp C."/>
            <person name="Thompson A.W."/>
            <person name="Robinson-Rechavi M."/>
            <person name="Braasch I."/>
            <person name="Lecointre G."/>
            <person name="Bobe J."/>
            <person name="Postlethwait J.H."/>
            <person name="Berthelot C."/>
            <person name="Roest Crollius H."/>
            <person name="Guiguen Y."/>
        </authorList>
    </citation>
    <scope>NUCLEOTIDE SEQUENCE</scope>
    <source>
        <strain evidence="4">Concon-B</strain>
    </source>
</reference>
<dbReference type="Gene3D" id="2.30.29.30">
    <property type="entry name" value="Pleckstrin-homology domain (PH domain)/Phosphotyrosine-binding domain (PTB)"/>
    <property type="match status" value="1"/>
</dbReference>
<feature type="signal peptide" evidence="2">
    <location>
        <begin position="1"/>
        <end position="22"/>
    </location>
</feature>
<accession>A0A9Q1DM57</accession>
<proteinExistence type="predicted"/>
<comment type="caution">
    <text evidence="4">The sequence shown here is derived from an EMBL/GenBank/DDBJ whole genome shotgun (WGS) entry which is preliminary data.</text>
</comment>
<feature type="compositionally biased region" description="Polar residues" evidence="1">
    <location>
        <begin position="217"/>
        <end position="226"/>
    </location>
</feature>
<evidence type="ECO:0000313" key="4">
    <source>
        <dbReference type="EMBL" id="KAJ8275004.1"/>
    </source>
</evidence>
<evidence type="ECO:0000259" key="3">
    <source>
        <dbReference type="PROSITE" id="PS50003"/>
    </source>
</evidence>
<feature type="compositionally biased region" description="Polar residues" evidence="1">
    <location>
        <begin position="181"/>
        <end position="191"/>
    </location>
</feature>
<dbReference type="InterPro" id="IPR051566">
    <property type="entry name" value="CNKSR"/>
</dbReference>
<keyword evidence="5" id="KW-1185">Reference proteome</keyword>
<organism evidence="4 5">
    <name type="scientific">Conger conger</name>
    <name type="common">Conger eel</name>
    <name type="synonym">Muraena conger</name>
    <dbReference type="NCBI Taxonomy" id="82655"/>
    <lineage>
        <taxon>Eukaryota</taxon>
        <taxon>Metazoa</taxon>
        <taxon>Chordata</taxon>
        <taxon>Craniata</taxon>
        <taxon>Vertebrata</taxon>
        <taxon>Euteleostomi</taxon>
        <taxon>Actinopterygii</taxon>
        <taxon>Neopterygii</taxon>
        <taxon>Teleostei</taxon>
        <taxon>Anguilliformes</taxon>
        <taxon>Congridae</taxon>
        <taxon>Conger</taxon>
    </lineage>
</organism>
<dbReference type="OrthoDB" id="74412at2759"/>
<keyword evidence="2" id="KW-0732">Signal</keyword>
<dbReference type="EMBL" id="JAFJMO010000006">
    <property type="protein sequence ID" value="KAJ8275004.1"/>
    <property type="molecule type" value="Genomic_DNA"/>
</dbReference>